<dbReference type="CDD" id="cd15048">
    <property type="entry name" value="7tmA_Histamine_H3R_H4R"/>
    <property type="match status" value="1"/>
</dbReference>
<dbReference type="SMART" id="SM01381">
    <property type="entry name" value="7TM_GPCR_Srsx"/>
    <property type="match status" value="1"/>
</dbReference>
<evidence type="ECO:0000259" key="9">
    <source>
        <dbReference type="PROSITE" id="PS50262"/>
    </source>
</evidence>
<sequence>MKITGKCTAYDFTITLLTVSGDISLALGVGVKTPGYSVWKNAMIDSANTTKDDGDGIELFSLYVTVPLGVLLAVLVVLAVSGNALTIIAFARDKSLRTVYNMYLVNLAVTDFCLGLFSMLFYSVHTLASYNWPFGYHFCKAFLVVDFTLCLESIITIVMISFDRLLLLKHGPHYIVKETTKKTLIKIFVSWILSFSLYSPAIIGWDLWMGEDINEPGDCDVQFAYHFIFTTATAIIEFVIPLFAVTIINFLIYLQIRKRTVVSPLPNGRNFSSNPITEQTTSAEEREKTRKDIKAARFLAMLVLVFAITWAPYTIATIIISFCDSCIDTYFYEFLVWLLWAKSAINPFLYALNSALFYKNFRKLLRCRKKPNNANHFPTVVSHVAS</sequence>
<dbReference type="InterPro" id="IPR000276">
    <property type="entry name" value="GPCR_Rhodpsn"/>
</dbReference>
<reference evidence="10" key="1">
    <citation type="journal article" date="2012" name="Nature">
        <title>The oyster genome reveals stress adaptation and complexity of shell formation.</title>
        <authorList>
            <person name="Zhang G."/>
            <person name="Fang X."/>
            <person name="Guo X."/>
            <person name="Li L."/>
            <person name="Luo R."/>
            <person name="Xu F."/>
            <person name="Yang P."/>
            <person name="Zhang L."/>
            <person name="Wang X."/>
            <person name="Qi H."/>
            <person name="Xiong Z."/>
            <person name="Que H."/>
            <person name="Xie Y."/>
            <person name="Holland P.W."/>
            <person name="Paps J."/>
            <person name="Zhu Y."/>
            <person name="Wu F."/>
            <person name="Chen Y."/>
            <person name="Wang J."/>
            <person name="Peng C."/>
            <person name="Meng J."/>
            <person name="Yang L."/>
            <person name="Liu J."/>
            <person name="Wen B."/>
            <person name="Zhang N."/>
            <person name="Huang Z."/>
            <person name="Zhu Q."/>
            <person name="Feng Y."/>
            <person name="Mount A."/>
            <person name="Hedgecock D."/>
            <person name="Xu Z."/>
            <person name="Liu Y."/>
            <person name="Domazet-Loso T."/>
            <person name="Du Y."/>
            <person name="Sun X."/>
            <person name="Zhang S."/>
            <person name="Liu B."/>
            <person name="Cheng P."/>
            <person name="Jiang X."/>
            <person name="Li J."/>
            <person name="Fan D."/>
            <person name="Wang W."/>
            <person name="Fu W."/>
            <person name="Wang T."/>
            <person name="Wang B."/>
            <person name="Zhang J."/>
            <person name="Peng Z."/>
            <person name="Li Y."/>
            <person name="Li N."/>
            <person name="Wang J."/>
            <person name="Chen M."/>
            <person name="He Y."/>
            <person name="Tan F."/>
            <person name="Song X."/>
            <person name="Zheng Q."/>
            <person name="Huang R."/>
            <person name="Yang H."/>
            <person name="Du X."/>
            <person name="Chen L."/>
            <person name="Yang M."/>
            <person name="Gaffney P.M."/>
            <person name="Wang S."/>
            <person name="Luo L."/>
            <person name="She Z."/>
            <person name="Ming Y."/>
            <person name="Huang W."/>
            <person name="Zhang S."/>
            <person name="Huang B."/>
            <person name="Zhang Y."/>
            <person name="Qu T."/>
            <person name="Ni P."/>
            <person name="Miao G."/>
            <person name="Wang J."/>
            <person name="Wang Q."/>
            <person name="Steinberg C.E."/>
            <person name="Wang H."/>
            <person name="Li N."/>
            <person name="Qian L."/>
            <person name="Zhang G."/>
            <person name="Li Y."/>
            <person name="Yang H."/>
            <person name="Liu X."/>
            <person name="Wang J."/>
            <person name="Yin Y."/>
            <person name="Wang J."/>
        </authorList>
    </citation>
    <scope>NUCLEOTIDE SEQUENCE [LARGE SCALE GENOMIC DNA]</scope>
    <source>
        <strain evidence="10">05x7-T-G4-1.051#20</strain>
    </source>
</reference>
<dbReference type="PANTHER" id="PTHR24247:SF195">
    <property type="entry name" value="G-PROTEIN COUPLED RECEPTORS FAMILY 1 PROFILE DOMAIN-CONTAINING PROTEIN"/>
    <property type="match status" value="1"/>
</dbReference>
<evidence type="ECO:0000256" key="2">
    <source>
        <dbReference type="ARBA" id="ARBA00022475"/>
    </source>
</evidence>
<keyword evidence="7 10" id="KW-0675">Receptor</keyword>
<dbReference type="PANTHER" id="PTHR24247">
    <property type="entry name" value="5-HYDROXYTRYPTAMINE RECEPTOR"/>
    <property type="match status" value="1"/>
</dbReference>
<organism evidence="10">
    <name type="scientific">Magallana gigas</name>
    <name type="common">Pacific oyster</name>
    <name type="synonym">Crassostrea gigas</name>
    <dbReference type="NCBI Taxonomy" id="29159"/>
    <lineage>
        <taxon>Eukaryota</taxon>
        <taxon>Metazoa</taxon>
        <taxon>Spiralia</taxon>
        <taxon>Lophotrochozoa</taxon>
        <taxon>Mollusca</taxon>
        <taxon>Bivalvia</taxon>
        <taxon>Autobranchia</taxon>
        <taxon>Pteriomorphia</taxon>
        <taxon>Ostreida</taxon>
        <taxon>Ostreoidea</taxon>
        <taxon>Ostreidae</taxon>
        <taxon>Magallana</taxon>
    </lineage>
</organism>
<dbReference type="GO" id="GO:0004993">
    <property type="term" value="F:G protein-coupled serotonin receptor activity"/>
    <property type="evidence" value="ECO:0007669"/>
    <property type="project" value="TreeGrafter"/>
</dbReference>
<evidence type="ECO:0000256" key="1">
    <source>
        <dbReference type="ARBA" id="ARBA00004651"/>
    </source>
</evidence>
<evidence type="ECO:0000256" key="5">
    <source>
        <dbReference type="ARBA" id="ARBA00023040"/>
    </source>
</evidence>
<dbReference type="GO" id="GO:0007197">
    <property type="term" value="P:adenylate cyclase-inhibiting G protein-coupled acetylcholine receptor signaling pathway"/>
    <property type="evidence" value="ECO:0007669"/>
    <property type="project" value="TreeGrafter"/>
</dbReference>
<protein>
    <submittedName>
        <fullName evidence="10">Histamine H4 receptor</fullName>
    </submittedName>
</protein>
<dbReference type="Pfam" id="PF00001">
    <property type="entry name" value="7tm_1"/>
    <property type="match status" value="1"/>
</dbReference>
<dbReference type="PROSITE" id="PS50262">
    <property type="entry name" value="G_PROTEIN_RECEP_F1_2"/>
    <property type="match status" value="1"/>
</dbReference>
<evidence type="ECO:0000256" key="6">
    <source>
        <dbReference type="ARBA" id="ARBA00023136"/>
    </source>
</evidence>
<evidence type="ECO:0000256" key="8">
    <source>
        <dbReference type="ARBA" id="ARBA00023224"/>
    </source>
</evidence>
<keyword evidence="4" id="KW-1133">Transmembrane helix</keyword>
<keyword evidence="6" id="KW-0472">Membrane</keyword>
<name>K1PU39_MAGGI</name>
<comment type="subcellular location">
    <subcellularLocation>
        <location evidence="1">Cell membrane</location>
        <topology evidence="1">Multi-pass membrane protein</topology>
    </subcellularLocation>
</comment>
<dbReference type="GO" id="GO:0030425">
    <property type="term" value="C:dendrite"/>
    <property type="evidence" value="ECO:0007669"/>
    <property type="project" value="TreeGrafter"/>
</dbReference>
<keyword evidence="5" id="KW-0297">G-protein coupled receptor</keyword>
<evidence type="ECO:0000256" key="3">
    <source>
        <dbReference type="ARBA" id="ARBA00022692"/>
    </source>
</evidence>
<keyword evidence="8" id="KW-0807">Transducer</keyword>
<dbReference type="EMBL" id="JH817628">
    <property type="protein sequence ID" value="EKC27812.1"/>
    <property type="molecule type" value="Genomic_DNA"/>
</dbReference>
<keyword evidence="2" id="KW-1003">Cell membrane</keyword>
<dbReference type="GO" id="GO:0045202">
    <property type="term" value="C:synapse"/>
    <property type="evidence" value="ECO:0007669"/>
    <property type="project" value="TreeGrafter"/>
</dbReference>
<dbReference type="InParanoid" id="K1PU39"/>
<gene>
    <name evidence="10" type="ORF">CGI_10023936</name>
</gene>
<evidence type="ECO:0000313" key="10">
    <source>
        <dbReference type="EMBL" id="EKC27812.1"/>
    </source>
</evidence>
<accession>K1PU39</accession>
<dbReference type="AlphaFoldDB" id="K1PU39"/>
<dbReference type="GO" id="GO:0016907">
    <property type="term" value="F:G protein-coupled acetylcholine receptor activity"/>
    <property type="evidence" value="ECO:0007669"/>
    <property type="project" value="TreeGrafter"/>
</dbReference>
<dbReference type="SUPFAM" id="SSF81321">
    <property type="entry name" value="Family A G protein-coupled receptor-like"/>
    <property type="match status" value="1"/>
</dbReference>
<dbReference type="GO" id="GO:0005886">
    <property type="term" value="C:plasma membrane"/>
    <property type="evidence" value="ECO:0007669"/>
    <property type="project" value="UniProtKB-SubCell"/>
</dbReference>
<dbReference type="PRINTS" id="PR00237">
    <property type="entry name" value="GPCRRHODOPSN"/>
</dbReference>
<proteinExistence type="predicted"/>
<dbReference type="Gene3D" id="1.20.1070.10">
    <property type="entry name" value="Rhodopsin 7-helix transmembrane proteins"/>
    <property type="match status" value="1"/>
</dbReference>
<evidence type="ECO:0000256" key="7">
    <source>
        <dbReference type="ARBA" id="ARBA00023170"/>
    </source>
</evidence>
<keyword evidence="3" id="KW-0812">Transmembrane</keyword>
<dbReference type="GO" id="GO:0007187">
    <property type="term" value="P:G protein-coupled receptor signaling pathway, coupled to cyclic nucleotide second messenger"/>
    <property type="evidence" value="ECO:0007669"/>
    <property type="project" value="TreeGrafter"/>
</dbReference>
<dbReference type="HOGENOM" id="CLU_009579_11_2_1"/>
<dbReference type="InterPro" id="IPR017452">
    <property type="entry name" value="GPCR_Rhodpsn_7TM"/>
</dbReference>
<feature type="domain" description="G-protein coupled receptors family 1 profile" evidence="9">
    <location>
        <begin position="82"/>
        <end position="350"/>
    </location>
</feature>
<evidence type="ECO:0000256" key="4">
    <source>
        <dbReference type="ARBA" id="ARBA00022989"/>
    </source>
</evidence>